<dbReference type="Proteomes" id="UP000694403">
    <property type="component" value="Unplaced"/>
</dbReference>
<proteinExistence type="predicted"/>
<dbReference type="InterPro" id="IPR018114">
    <property type="entry name" value="TRYPSIN_HIS"/>
</dbReference>
<dbReference type="Gene3D" id="2.40.10.10">
    <property type="entry name" value="Trypsin-like serine proteases"/>
    <property type="match status" value="2"/>
</dbReference>
<keyword evidence="2 5" id="KW-0378">Hydrolase</keyword>
<keyword evidence="8" id="KW-1185">Reference proteome</keyword>
<name>A0A8C3TLC3_CHESE</name>
<feature type="domain" description="Peptidase S1" evidence="6">
    <location>
        <begin position="56"/>
        <end position="289"/>
    </location>
</feature>
<keyword evidence="4" id="KW-1015">Disulfide bond</keyword>
<dbReference type="InterPro" id="IPR043504">
    <property type="entry name" value="Peptidase_S1_PA_chymotrypsin"/>
</dbReference>
<dbReference type="PROSITE" id="PS50240">
    <property type="entry name" value="TRYPSIN_DOM"/>
    <property type="match status" value="1"/>
</dbReference>
<evidence type="ECO:0000259" key="6">
    <source>
        <dbReference type="PROSITE" id="PS50240"/>
    </source>
</evidence>
<dbReference type="PRINTS" id="PR00722">
    <property type="entry name" value="CHYMOTRYPSIN"/>
</dbReference>
<dbReference type="InterPro" id="IPR033116">
    <property type="entry name" value="TRYPSIN_SER"/>
</dbReference>
<evidence type="ECO:0000256" key="4">
    <source>
        <dbReference type="ARBA" id="ARBA00023157"/>
    </source>
</evidence>
<dbReference type="PANTHER" id="PTHR24252:SF28">
    <property type="entry name" value="TRANSMEMBRANE PROTEASE SERINE 11C ISOFORM X1"/>
    <property type="match status" value="1"/>
</dbReference>
<dbReference type="SUPFAM" id="SSF50494">
    <property type="entry name" value="Trypsin-like serine proteases"/>
    <property type="match status" value="1"/>
</dbReference>
<dbReference type="InterPro" id="IPR009003">
    <property type="entry name" value="Peptidase_S1_PA"/>
</dbReference>
<dbReference type="AlphaFoldDB" id="A0A8C3TLC3"/>
<protein>
    <recommendedName>
        <fullName evidence="6">Peptidase S1 domain-containing protein</fullName>
    </recommendedName>
</protein>
<dbReference type="InterPro" id="IPR001314">
    <property type="entry name" value="Peptidase_S1A"/>
</dbReference>
<dbReference type="GO" id="GO:0006508">
    <property type="term" value="P:proteolysis"/>
    <property type="evidence" value="ECO:0007669"/>
    <property type="project" value="UniProtKB-KW"/>
</dbReference>
<evidence type="ECO:0000313" key="8">
    <source>
        <dbReference type="Proteomes" id="UP000694403"/>
    </source>
</evidence>
<dbReference type="PROSITE" id="PS00135">
    <property type="entry name" value="TRYPSIN_SER"/>
    <property type="match status" value="1"/>
</dbReference>
<dbReference type="InterPro" id="IPR001254">
    <property type="entry name" value="Trypsin_dom"/>
</dbReference>
<sequence length="317" mass="34747">MGGTDFFSSRVYASFGCSSSGCAVRTASCSLQFGHVSLDWWTPLSKSKSSSTSERVVGGVASAELGDWPWQASLRQNNIHRCGATLISNTWLLSAAHCFRKANNPRLWTVTFGTLLRPSRMKRFVKAIIVHEKYRYPAHNYDIAVVKLSKGVDFTNIVHRVCLPDPSQIFPYNSDAVITGWGALSDDGECPSPNVLQEATVKLIDSNTCNRREVYDGVITPGMLCAGYLEGGIDACQGDSGGPLVSPDSRGMWYLAGIVSWGDECAKPNKPGVYTRVTYYRDWITSKTVLATFILATQAWTAPPFRAYQHSSPITGH</sequence>
<reference evidence="7" key="2">
    <citation type="submission" date="2025-09" db="UniProtKB">
        <authorList>
            <consortium name="Ensembl"/>
        </authorList>
    </citation>
    <scope>IDENTIFICATION</scope>
</reference>
<dbReference type="SMART" id="SM00020">
    <property type="entry name" value="Tryp_SPc"/>
    <property type="match status" value="1"/>
</dbReference>
<organism evidence="7 8">
    <name type="scientific">Chelydra serpentina</name>
    <name type="common">Snapping turtle</name>
    <name type="synonym">Testudo serpentina</name>
    <dbReference type="NCBI Taxonomy" id="8475"/>
    <lineage>
        <taxon>Eukaryota</taxon>
        <taxon>Metazoa</taxon>
        <taxon>Chordata</taxon>
        <taxon>Craniata</taxon>
        <taxon>Vertebrata</taxon>
        <taxon>Euteleostomi</taxon>
        <taxon>Archelosauria</taxon>
        <taxon>Testudinata</taxon>
        <taxon>Testudines</taxon>
        <taxon>Cryptodira</taxon>
        <taxon>Durocryptodira</taxon>
        <taxon>Americhelydia</taxon>
        <taxon>Chelydroidea</taxon>
        <taxon>Chelydridae</taxon>
        <taxon>Chelydra</taxon>
    </lineage>
</organism>
<evidence type="ECO:0000256" key="1">
    <source>
        <dbReference type="ARBA" id="ARBA00022670"/>
    </source>
</evidence>
<evidence type="ECO:0000256" key="3">
    <source>
        <dbReference type="ARBA" id="ARBA00022825"/>
    </source>
</evidence>
<dbReference type="GO" id="GO:0004252">
    <property type="term" value="F:serine-type endopeptidase activity"/>
    <property type="evidence" value="ECO:0007669"/>
    <property type="project" value="InterPro"/>
</dbReference>
<dbReference type="FunFam" id="2.40.10.10:FF:000003">
    <property type="entry name" value="Transmembrane serine protease 3"/>
    <property type="match status" value="1"/>
</dbReference>
<keyword evidence="3 5" id="KW-0720">Serine protease</keyword>
<evidence type="ECO:0000256" key="5">
    <source>
        <dbReference type="RuleBase" id="RU363034"/>
    </source>
</evidence>
<dbReference type="Ensembl" id="ENSCSRT00000029959.1">
    <property type="protein sequence ID" value="ENSCSRP00000028795.1"/>
    <property type="gene ID" value="ENSCSRG00000021157.1"/>
</dbReference>
<dbReference type="PROSITE" id="PS00134">
    <property type="entry name" value="TRYPSIN_HIS"/>
    <property type="match status" value="1"/>
</dbReference>
<evidence type="ECO:0000256" key="2">
    <source>
        <dbReference type="ARBA" id="ARBA00022801"/>
    </source>
</evidence>
<accession>A0A8C3TLC3</accession>
<reference evidence="7" key="1">
    <citation type="submission" date="2025-08" db="UniProtKB">
        <authorList>
            <consortium name="Ensembl"/>
        </authorList>
    </citation>
    <scope>IDENTIFICATION</scope>
</reference>
<dbReference type="CDD" id="cd00190">
    <property type="entry name" value="Tryp_SPc"/>
    <property type="match status" value="1"/>
</dbReference>
<keyword evidence="1 5" id="KW-0645">Protease</keyword>
<dbReference type="PANTHER" id="PTHR24252">
    <property type="entry name" value="ACROSIN-RELATED"/>
    <property type="match status" value="1"/>
</dbReference>
<evidence type="ECO:0000313" key="7">
    <source>
        <dbReference type="Ensembl" id="ENSCSRP00000028795.1"/>
    </source>
</evidence>
<dbReference type="Pfam" id="PF00089">
    <property type="entry name" value="Trypsin"/>
    <property type="match status" value="1"/>
</dbReference>